<comment type="caution">
    <text evidence="2">The sequence shown here is derived from an EMBL/GenBank/DDBJ whole genome shotgun (WGS) entry which is preliminary data.</text>
</comment>
<protein>
    <recommendedName>
        <fullName evidence="1">HTH LytTR-type domain-containing protein</fullName>
    </recommendedName>
</protein>
<evidence type="ECO:0000313" key="3">
    <source>
        <dbReference type="Proteomes" id="UP000029736"/>
    </source>
</evidence>
<accession>A0A098SAE2</accession>
<dbReference type="EMBL" id="JPOS01000005">
    <property type="protein sequence ID" value="KGE89499.1"/>
    <property type="molecule type" value="Genomic_DNA"/>
</dbReference>
<dbReference type="STRING" id="1524460.IX84_02275"/>
<dbReference type="SMART" id="SM00850">
    <property type="entry name" value="LytTR"/>
    <property type="match status" value="1"/>
</dbReference>
<dbReference type="Proteomes" id="UP000029736">
    <property type="component" value="Unassembled WGS sequence"/>
</dbReference>
<proteinExistence type="predicted"/>
<dbReference type="GO" id="GO:0003677">
    <property type="term" value="F:DNA binding"/>
    <property type="evidence" value="ECO:0007669"/>
    <property type="project" value="InterPro"/>
</dbReference>
<name>A0A098SAE2_9BACT</name>
<keyword evidence="3" id="KW-1185">Reference proteome</keyword>
<feature type="domain" description="HTH LytTR-type" evidence="1">
    <location>
        <begin position="21"/>
        <end position="100"/>
    </location>
</feature>
<organism evidence="2 3">
    <name type="scientific">Phaeodactylibacter xiamenensis</name>
    <dbReference type="NCBI Taxonomy" id="1524460"/>
    <lineage>
        <taxon>Bacteria</taxon>
        <taxon>Pseudomonadati</taxon>
        <taxon>Bacteroidota</taxon>
        <taxon>Saprospiria</taxon>
        <taxon>Saprospirales</taxon>
        <taxon>Haliscomenobacteraceae</taxon>
        <taxon>Phaeodactylibacter</taxon>
    </lineage>
</organism>
<dbReference type="Pfam" id="PF04397">
    <property type="entry name" value="LytTR"/>
    <property type="match status" value="1"/>
</dbReference>
<dbReference type="AlphaFoldDB" id="A0A098SAE2"/>
<sequence length="101" mass="11723">MGTVLGAYLEQAYSATTEPEQRLELLAQMTDIAFTKDLQLTMALKNFEALLPAEWFQRTHRSYLVNLRHIEEMVESELIIGDKRLPLGSNWREALMKRLLN</sequence>
<gene>
    <name evidence="2" type="ORF">IX84_02275</name>
</gene>
<dbReference type="Gene3D" id="2.40.50.1020">
    <property type="entry name" value="LytTr DNA-binding domain"/>
    <property type="match status" value="1"/>
</dbReference>
<dbReference type="OrthoDB" id="679591at2"/>
<reference evidence="2 3" key="1">
    <citation type="journal article" date="2014" name="Int. J. Syst. Evol. Microbiol.">
        <title>Phaeodactylibacter xiamenensis gen. nov., sp. nov., a member of the family Saprospiraceae isolated from the marine alga Phaeodactylum tricornutum.</title>
        <authorList>
            <person name="Chen Z.Jr."/>
            <person name="Lei X."/>
            <person name="Lai Q."/>
            <person name="Li Y."/>
            <person name="Zhang B."/>
            <person name="Zhang J."/>
            <person name="Zhang H."/>
            <person name="Yang L."/>
            <person name="Zheng W."/>
            <person name="Tian Y."/>
            <person name="Yu Z."/>
            <person name="Xu H.Jr."/>
            <person name="Zheng T."/>
        </authorList>
    </citation>
    <scope>NUCLEOTIDE SEQUENCE [LARGE SCALE GENOMIC DNA]</scope>
    <source>
        <strain evidence="2 3">KD52</strain>
    </source>
</reference>
<dbReference type="RefSeq" id="WP_044216210.1">
    <property type="nucleotide sequence ID" value="NZ_JBKAGJ010000063.1"/>
</dbReference>
<dbReference type="InterPro" id="IPR007492">
    <property type="entry name" value="LytTR_DNA-bd_dom"/>
</dbReference>
<evidence type="ECO:0000259" key="1">
    <source>
        <dbReference type="SMART" id="SM00850"/>
    </source>
</evidence>
<evidence type="ECO:0000313" key="2">
    <source>
        <dbReference type="EMBL" id="KGE89499.1"/>
    </source>
</evidence>